<dbReference type="Proteomes" id="UP000035720">
    <property type="component" value="Unassembled WGS sequence"/>
</dbReference>
<dbReference type="EMBL" id="CAJC01000101">
    <property type="protein sequence ID" value="CCI52598.1"/>
    <property type="molecule type" value="Genomic_DNA"/>
</dbReference>
<proteinExistence type="inferred from homology"/>
<reference evidence="7 8" key="1">
    <citation type="journal article" date="2013" name="ISME J.">
        <title>A metabolic model for members of the genus Tetrasphaera involved in enhanced biological phosphorus removal.</title>
        <authorList>
            <person name="Kristiansen R."/>
            <person name="Nguyen H.T.T."/>
            <person name="Saunders A.M."/>
            <person name="Nielsen J.L."/>
            <person name="Wimmer R."/>
            <person name="Le V.Q."/>
            <person name="McIlroy S.J."/>
            <person name="Petrovski S."/>
            <person name="Seviour R.J."/>
            <person name="Calteau A."/>
            <person name="Nielsen K.L."/>
            <person name="Nielsen P.H."/>
        </authorList>
    </citation>
    <scope>NUCLEOTIDE SEQUENCE [LARGE SCALE GENOMIC DNA]</scope>
    <source>
        <strain evidence="7 8">Ben 74</strain>
    </source>
</reference>
<keyword evidence="8" id="KW-1185">Reference proteome</keyword>
<evidence type="ECO:0000256" key="2">
    <source>
        <dbReference type="ARBA" id="ARBA00022676"/>
    </source>
</evidence>
<comment type="similarity">
    <text evidence="1">Belongs to the glycosyltransferase group 1 family. Glycosyltransferase 4 subfamily.</text>
</comment>
<evidence type="ECO:0000259" key="6">
    <source>
        <dbReference type="Pfam" id="PF13439"/>
    </source>
</evidence>
<keyword evidence="3 7" id="KW-0808">Transferase</keyword>
<dbReference type="CDD" id="cd03801">
    <property type="entry name" value="GT4_PimA-like"/>
    <property type="match status" value="1"/>
</dbReference>
<evidence type="ECO:0000256" key="4">
    <source>
        <dbReference type="SAM" id="MobiDB-lite"/>
    </source>
</evidence>
<feature type="region of interest" description="Disordered" evidence="4">
    <location>
        <begin position="369"/>
        <end position="391"/>
    </location>
</feature>
<dbReference type="STRING" id="1193518.BN13_190003"/>
<dbReference type="OrthoDB" id="9806887at2"/>
<evidence type="ECO:0000256" key="1">
    <source>
        <dbReference type="ARBA" id="ARBA00009481"/>
    </source>
</evidence>
<dbReference type="Gene3D" id="3.40.50.2000">
    <property type="entry name" value="Glycogen Phosphorylase B"/>
    <property type="match status" value="2"/>
</dbReference>
<evidence type="ECO:0000313" key="8">
    <source>
        <dbReference type="Proteomes" id="UP000035720"/>
    </source>
</evidence>
<accession>A0A077MCV0</accession>
<dbReference type="InterPro" id="IPR001296">
    <property type="entry name" value="Glyco_trans_1"/>
</dbReference>
<protein>
    <submittedName>
        <fullName evidence="7">Putative glycosyltransferase</fullName>
    </submittedName>
</protein>
<dbReference type="RefSeq" id="WP_053079723.1">
    <property type="nucleotide sequence ID" value="NZ_HF571038.1"/>
</dbReference>
<sequence length="391" mass="42836">MSRHLRVLFLSWRDQHHPEAGGAEKYLVEVAEGLARRGHQVTVRTAAYPGAIRDEVVHGVAYSRRGGRFGVFPRALASRLVGRLRADVVVDIQNGVPFLSPLAGGRVINLVHHVHREQWPVVVGKKAAGIGWWLESEVAPRVYRRVPYVVVSPSTGRELAGLGVDADRMSVIYNGTDVVKDEHIERSATPQIIVLGRLVPHKRVELAIDALALLAPAHPDLSMLVVGSGWWGHRLEEYAESAGVRDRITFTDHVSEAEKHRLLAQAWVQALPSLKEGWGLVVVEAGVHGTPTVGFYEAGGVQDSIRDGETGLLCEEGAPALAVALGRIIDDAELREKLSRQVQEWVAQFRWDQTVDVWERLLIGADEGAAAEDVDGSSPEPEFGHNKTHGP</sequence>
<gene>
    <name evidence="7" type="ORF">BN13_190003</name>
</gene>
<comment type="caution">
    <text evidence="7">The sequence shown here is derived from an EMBL/GenBank/DDBJ whole genome shotgun (WGS) entry which is preliminary data.</text>
</comment>
<dbReference type="AlphaFoldDB" id="A0A077MCV0"/>
<dbReference type="InterPro" id="IPR028098">
    <property type="entry name" value="Glyco_trans_4-like_N"/>
</dbReference>
<feature type="domain" description="Glycosyltransferase subfamily 4-like N-terminal" evidence="6">
    <location>
        <begin position="21"/>
        <end position="178"/>
    </location>
</feature>
<keyword evidence="2" id="KW-0328">Glycosyltransferase</keyword>
<dbReference type="PANTHER" id="PTHR12526:SF640">
    <property type="entry name" value="COLANIC ACID BIOSYNTHESIS GLYCOSYLTRANSFERASE WCAL-RELATED"/>
    <property type="match status" value="1"/>
</dbReference>
<dbReference type="PANTHER" id="PTHR12526">
    <property type="entry name" value="GLYCOSYLTRANSFERASE"/>
    <property type="match status" value="1"/>
</dbReference>
<organism evidence="7 8">
    <name type="scientific">Nostocoides jenkinsii Ben 74</name>
    <dbReference type="NCBI Taxonomy" id="1193518"/>
    <lineage>
        <taxon>Bacteria</taxon>
        <taxon>Bacillati</taxon>
        <taxon>Actinomycetota</taxon>
        <taxon>Actinomycetes</taxon>
        <taxon>Micrococcales</taxon>
        <taxon>Intrasporangiaceae</taxon>
        <taxon>Nostocoides</taxon>
    </lineage>
</organism>
<dbReference type="SUPFAM" id="SSF53756">
    <property type="entry name" value="UDP-Glycosyltransferase/glycogen phosphorylase"/>
    <property type="match status" value="1"/>
</dbReference>
<evidence type="ECO:0000256" key="3">
    <source>
        <dbReference type="ARBA" id="ARBA00022679"/>
    </source>
</evidence>
<dbReference type="Pfam" id="PF00534">
    <property type="entry name" value="Glycos_transf_1"/>
    <property type="match status" value="1"/>
</dbReference>
<feature type="domain" description="Glycosyl transferase family 1" evidence="5">
    <location>
        <begin position="184"/>
        <end position="344"/>
    </location>
</feature>
<evidence type="ECO:0000259" key="5">
    <source>
        <dbReference type="Pfam" id="PF00534"/>
    </source>
</evidence>
<dbReference type="Pfam" id="PF13439">
    <property type="entry name" value="Glyco_transf_4"/>
    <property type="match status" value="1"/>
</dbReference>
<evidence type="ECO:0000313" key="7">
    <source>
        <dbReference type="EMBL" id="CCI52598.1"/>
    </source>
</evidence>
<dbReference type="GO" id="GO:0016757">
    <property type="term" value="F:glycosyltransferase activity"/>
    <property type="evidence" value="ECO:0007669"/>
    <property type="project" value="UniProtKB-KW"/>
</dbReference>
<name>A0A077MCV0_9MICO</name>